<keyword evidence="3" id="KW-1185">Reference proteome</keyword>
<feature type="region of interest" description="Disordered" evidence="1">
    <location>
        <begin position="128"/>
        <end position="157"/>
    </location>
</feature>
<organism evidence="2 3">
    <name type="scientific">Natrinema pellirubrum (strain DSM 15624 / CIP 106293 / JCM 10476 / NCIMB 786 / 157)</name>
    <dbReference type="NCBI Taxonomy" id="797303"/>
    <lineage>
        <taxon>Archaea</taxon>
        <taxon>Methanobacteriati</taxon>
        <taxon>Methanobacteriota</taxon>
        <taxon>Stenosarchaea group</taxon>
        <taxon>Halobacteria</taxon>
        <taxon>Halobacteriales</taxon>
        <taxon>Natrialbaceae</taxon>
        <taxon>Natrinema</taxon>
    </lineage>
</organism>
<protein>
    <submittedName>
        <fullName evidence="2">Uncharacterized protein</fullName>
    </submittedName>
</protein>
<proteinExistence type="predicted"/>
<reference evidence="2 3" key="1">
    <citation type="journal article" date="2014" name="PLoS Genet.">
        <title>Phylogenetically driven sequencing of extremely halophilic archaea reveals strategies for static and dynamic osmo-response.</title>
        <authorList>
            <person name="Becker E.A."/>
            <person name="Seitzer P.M."/>
            <person name="Tritt A."/>
            <person name="Larsen D."/>
            <person name="Krusor M."/>
            <person name="Yao A.I."/>
            <person name="Wu D."/>
            <person name="Madern D."/>
            <person name="Eisen J.A."/>
            <person name="Darling A.E."/>
            <person name="Facciotti M.T."/>
        </authorList>
    </citation>
    <scope>NUCLEOTIDE SEQUENCE [LARGE SCALE GENOMIC DNA]</scope>
    <source>
        <strain evidence="2 3">DSM 15624</strain>
    </source>
</reference>
<accession>L9Z2R4</accession>
<evidence type="ECO:0000313" key="2">
    <source>
        <dbReference type="EMBL" id="ELY80659.1"/>
    </source>
</evidence>
<dbReference type="EMBL" id="AOIE01000010">
    <property type="protein sequence ID" value="ELY80659.1"/>
    <property type="molecule type" value="Genomic_DNA"/>
</dbReference>
<evidence type="ECO:0000313" key="3">
    <source>
        <dbReference type="Proteomes" id="UP000011593"/>
    </source>
</evidence>
<dbReference type="PATRIC" id="fig|797303.5.peg.559"/>
<sequence length="157" mass="16418">MNPGLELDPLSRRRRAVSIPIDRPANRLPVASPADHRPAIAGTTDLSRVAVADGMCAVFSDDDIDKPVENATGETVGVVAAVAGDVAHVRPDPSAVESIKSSLGWEKGARYRVTLDRDSVREITRDAVRLEGGLPTEPAATPDADADSGSDGGRGLE</sequence>
<feature type="compositionally biased region" description="Low complexity" evidence="1">
    <location>
        <begin position="138"/>
        <end position="149"/>
    </location>
</feature>
<dbReference type="AlphaFoldDB" id="L9Z2R4"/>
<gene>
    <name evidence="2" type="ORF">C488_02685</name>
</gene>
<evidence type="ECO:0000256" key="1">
    <source>
        <dbReference type="SAM" id="MobiDB-lite"/>
    </source>
</evidence>
<comment type="caution">
    <text evidence="2">The sequence shown here is derived from an EMBL/GenBank/DDBJ whole genome shotgun (WGS) entry which is preliminary data.</text>
</comment>
<name>L9Z2R4_NATP1</name>
<dbReference type="Proteomes" id="UP000011593">
    <property type="component" value="Unassembled WGS sequence"/>
</dbReference>